<proteinExistence type="predicted"/>
<evidence type="ECO:0000256" key="1">
    <source>
        <dbReference type="SAM" id="Phobius"/>
    </source>
</evidence>
<evidence type="ECO:0000259" key="2">
    <source>
        <dbReference type="Pfam" id="PF24840"/>
    </source>
</evidence>
<dbReference type="Proteomes" id="UP000703269">
    <property type="component" value="Unassembled WGS sequence"/>
</dbReference>
<dbReference type="PANTHER" id="PTHR35393:SF1">
    <property type="entry name" value="SNOAL-LIKE DOMAIN-CONTAINING PROTEIN"/>
    <property type="match status" value="1"/>
</dbReference>
<dbReference type="InterPro" id="IPR057514">
    <property type="entry name" value="NTF2_SigF"/>
</dbReference>
<name>A0A9P3GIZ1_9APHY</name>
<dbReference type="OrthoDB" id="2344312at2759"/>
<comment type="caution">
    <text evidence="3">The sequence shown here is derived from an EMBL/GenBank/DDBJ whole genome shotgun (WGS) entry which is preliminary data.</text>
</comment>
<feature type="transmembrane region" description="Helical" evidence="1">
    <location>
        <begin position="145"/>
        <end position="167"/>
    </location>
</feature>
<evidence type="ECO:0000313" key="4">
    <source>
        <dbReference type="Proteomes" id="UP000703269"/>
    </source>
</evidence>
<protein>
    <recommendedName>
        <fullName evidence="2">SigF-like NTF2-like domain-containing protein</fullName>
    </recommendedName>
</protein>
<feature type="domain" description="SigF-like NTF2-like" evidence="2">
    <location>
        <begin position="1"/>
        <end position="170"/>
    </location>
</feature>
<dbReference type="EMBL" id="BPQB01000054">
    <property type="protein sequence ID" value="GJE95990.1"/>
    <property type="molecule type" value="Genomic_DNA"/>
</dbReference>
<gene>
    <name evidence="3" type="ORF">PsYK624_121830</name>
</gene>
<sequence>MDDPQKDIPDVVNAVTASINADIQKAAVLRYYAPDAAFRHPLCRVWPGPNSRNAILGILQWYRVMSPILKIDVPSYTYDSEKREAYIEVVQVFHIRYSPLAAHPARLIVHLRLKPGADDPNLLQIAEHEDFYHPEDLMALVLPPLIPLVQLLLWFGTIFSLIGARFFQTTLGYWKVKDYEGARGTGKGKSEVNGTNTDH</sequence>
<keyword evidence="1" id="KW-0812">Transmembrane</keyword>
<keyword evidence="1" id="KW-0472">Membrane</keyword>
<evidence type="ECO:0000313" key="3">
    <source>
        <dbReference type="EMBL" id="GJE95990.1"/>
    </source>
</evidence>
<keyword evidence="4" id="KW-1185">Reference proteome</keyword>
<dbReference type="AlphaFoldDB" id="A0A9P3GIZ1"/>
<keyword evidence="1" id="KW-1133">Transmembrane helix</keyword>
<accession>A0A9P3GIZ1</accession>
<reference evidence="3 4" key="1">
    <citation type="submission" date="2021-08" db="EMBL/GenBank/DDBJ databases">
        <title>Draft Genome Sequence of Phanerochaete sordida strain YK-624.</title>
        <authorList>
            <person name="Mori T."/>
            <person name="Dohra H."/>
            <person name="Suzuki T."/>
            <person name="Kawagishi H."/>
            <person name="Hirai H."/>
        </authorList>
    </citation>
    <scope>NUCLEOTIDE SEQUENCE [LARGE SCALE GENOMIC DNA]</scope>
    <source>
        <strain evidence="3 4">YK-624</strain>
    </source>
</reference>
<dbReference type="Pfam" id="PF24840">
    <property type="entry name" value="NTF2_SigF"/>
    <property type="match status" value="1"/>
</dbReference>
<organism evidence="3 4">
    <name type="scientific">Phanerochaete sordida</name>
    <dbReference type="NCBI Taxonomy" id="48140"/>
    <lineage>
        <taxon>Eukaryota</taxon>
        <taxon>Fungi</taxon>
        <taxon>Dikarya</taxon>
        <taxon>Basidiomycota</taxon>
        <taxon>Agaricomycotina</taxon>
        <taxon>Agaricomycetes</taxon>
        <taxon>Polyporales</taxon>
        <taxon>Phanerochaetaceae</taxon>
        <taxon>Phanerochaete</taxon>
    </lineage>
</organism>
<dbReference type="PANTHER" id="PTHR35393">
    <property type="entry name" value="CHROMOSOME 1, WHOLE GENOME SHOTGUN SEQUENCE"/>
    <property type="match status" value="1"/>
</dbReference>